<organism evidence="2 3">
    <name type="scientific">Cereibacter sphaeroides</name>
    <name type="common">Rhodobacter sphaeroides</name>
    <dbReference type="NCBI Taxonomy" id="1063"/>
    <lineage>
        <taxon>Bacteria</taxon>
        <taxon>Pseudomonadati</taxon>
        <taxon>Pseudomonadota</taxon>
        <taxon>Alphaproteobacteria</taxon>
        <taxon>Rhodobacterales</taxon>
        <taxon>Paracoccaceae</taxon>
        <taxon>Cereibacter</taxon>
    </lineage>
</organism>
<evidence type="ECO:0000256" key="1">
    <source>
        <dbReference type="SAM" id="SignalP"/>
    </source>
</evidence>
<feature type="signal peptide" evidence="1">
    <location>
        <begin position="1"/>
        <end position="21"/>
    </location>
</feature>
<proteinExistence type="predicted"/>
<evidence type="ECO:0000313" key="2">
    <source>
        <dbReference type="EMBL" id="PZQ96584.1"/>
    </source>
</evidence>
<feature type="chain" id="PRO_5016044244" evidence="1">
    <location>
        <begin position="22"/>
        <end position="215"/>
    </location>
</feature>
<comment type="caution">
    <text evidence="2">The sequence shown here is derived from an EMBL/GenBank/DDBJ whole genome shotgun (WGS) entry which is preliminary data.</text>
</comment>
<evidence type="ECO:0000313" key="3">
    <source>
        <dbReference type="Proteomes" id="UP000248975"/>
    </source>
</evidence>
<dbReference type="AlphaFoldDB" id="A0A2W5S914"/>
<dbReference type="Proteomes" id="UP000248975">
    <property type="component" value="Unassembled WGS sequence"/>
</dbReference>
<protein>
    <submittedName>
        <fullName evidence="2">Uncharacterized protein</fullName>
    </submittedName>
</protein>
<dbReference type="EMBL" id="QFQS01000003">
    <property type="protein sequence ID" value="PZQ96584.1"/>
    <property type="molecule type" value="Genomic_DNA"/>
</dbReference>
<sequence length="215" mass="21973">MRIFLILLSLALGLGTLSAKADEVACLTSINGLKRTLVYDPQEPNVRANISLRERTFGGPEGIECPGFITLNAILRDLNPAVTYGEMEPFCLQYDAAQRTYLGVAVGPRNTRLICKARGKTMCQYVNDTKDAGLAVAGLGKQVLNGLDTAATAAGVTAAAAGSGATIISGPAAYLSGTFSSLGASALAVLTAPATLTATAVTVVVVGGAVYACSE</sequence>
<accession>A0A2W5S914</accession>
<reference evidence="2 3" key="1">
    <citation type="submission" date="2017-08" db="EMBL/GenBank/DDBJ databases">
        <title>Infants hospitalized years apart are colonized by the same room-sourced microbial strains.</title>
        <authorList>
            <person name="Brooks B."/>
            <person name="Olm M.R."/>
            <person name="Firek B.A."/>
            <person name="Baker R."/>
            <person name="Thomas B.C."/>
            <person name="Morowitz M.J."/>
            <person name="Banfield J.F."/>
        </authorList>
    </citation>
    <scope>NUCLEOTIDE SEQUENCE [LARGE SCALE GENOMIC DNA]</scope>
    <source>
        <strain evidence="2">S2_003_000_R2_11</strain>
    </source>
</reference>
<keyword evidence="1" id="KW-0732">Signal</keyword>
<name>A0A2W5S914_CERSP</name>
<gene>
    <name evidence="2" type="ORF">DI533_13320</name>
</gene>